<dbReference type="OrthoDB" id="9764656at2"/>
<dbReference type="EMBL" id="RCUX01000004">
    <property type="protein sequence ID" value="RLP76439.1"/>
    <property type="molecule type" value="Genomic_DNA"/>
</dbReference>
<evidence type="ECO:0000256" key="1">
    <source>
        <dbReference type="ARBA" id="ARBA00007162"/>
    </source>
</evidence>
<accession>A0A3L7A7Y0</accession>
<keyword evidence="5" id="KW-1185">Reference proteome</keyword>
<dbReference type="AlphaFoldDB" id="A0A3L7A7Y0"/>
<protein>
    <submittedName>
        <fullName evidence="4">Phosphate/phosphite/phosphonate ABC transporter substrate-binding protein</fullName>
    </submittedName>
</protein>
<gene>
    <name evidence="4" type="ORF">D9V32_06135</name>
</gene>
<comment type="similarity">
    <text evidence="1">Belongs to the phosphate/phosphite/phosphonate binding protein family.</text>
</comment>
<dbReference type="GO" id="GO:0043190">
    <property type="term" value="C:ATP-binding cassette (ABC) transporter complex"/>
    <property type="evidence" value="ECO:0007669"/>
    <property type="project" value="InterPro"/>
</dbReference>
<dbReference type="GO" id="GO:0055085">
    <property type="term" value="P:transmembrane transport"/>
    <property type="evidence" value="ECO:0007669"/>
    <property type="project" value="InterPro"/>
</dbReference>
<reference evidence="4 5" key="1">
    <citation type="submission" date="2018-10" db="EMBL/GenBank/DDBJ databases">
        <authorList>
            <person name="Li J."/>
        </authorList>
    </citation>
    <scope>NUCLEOTIDE SEQUENCE [LARGE SCALE GENOMIC DNA]</scope>
    <source>
        <strain evidence="4 5">IF 016277</strain>
    </source>
</reference>
<evidence type="ECO:0000313" key="5">
    <source>
        <dbReference type="Proteomes" id="UP000272503"/>
    </source>
</evidence>
<dbReference type="RefSeq" id="WP_121648019.1">
    <property type="nucleotide sequence ID" value="NZ_RCUX01000004.1"/>
</dbReference>
<dbReference type="PROSITE" id="PS51257">
    <property type="entry name" value="PROKAR_LIPOPROTEIN"/>
    <property type="match status" value="1"/>
</dbReference>
<name>A0A3L7A7Y0_9MICO</name>
<evidence type="ECO:0000256" key="3">
    <source>
        <dbReference type="SAM" id="SignalP"/>
    </source>
</evidence>
<feature type="chain" id="PRO_5038399261" evidence="3">
    <location>
        <begin position="29"/>
        <end position="308"/>
    </location>
</feature>
<evidence type="ECO:0000256" key="2">
    <source>
        <dbReference type="ARBA" id="ARBA00022729"/>
    </source>
</evidence>
<dbReference type="SUPFAM" id="SSF53850">
    <property type="entry name" value="Periplasmic binding protein-like II"/>
    <property type="match status" value="1"/>
</dbReference>
<dbReference type="CDD" id="cd01071">
    <property type="entry name" value="PBP2_PhnD_like"/>
    <property type="match status" value="1"/>
</dbReference>
<keyword evidence="2 3" id="KW-0732">Signal</keyword>
<dbReference type="Pfam" id="PF12974">
    <property type="entry name" value="Phosphonate-bd"/>
    <property type="match status" value="1"/>
</dbReference>
<dbReference type="Proteomes" id="UP000272503">
    <property type="component" value="Unassembled WGS sequence"/>
</dbReference>
<dbReference type="NCBIfam" id="TIGR01098">
    <property type="entry name" value="3A0109s03R"/>
    <property type="match status" value="1"/>
</dbReference>
<dbReference type="PANTHER" id="PTHR35841:SF1">
    <property type="entry name" value="PHOSPHONATES-BINDING PERIPLASMIC PROTEIN"/>
    <property type="match status" value="1"/>
</dbReference>
<dbReference type="PANTHER" id="PTHR35841">
    <property type="entry name" value="PHOSPHONATES-BINDING PERIPLASMIC PROTEIN"/>
    <property type="match status" value="1"/>
</dbReference>
<proteinExistence type="inferred from homology"/>
<dbReference type="Gene3D" id="3.40.190.10">
    <property type="entry name" value="Periplasmic binding protein-like II"/>
    <property type="match status" value="2"/>
</dbReference>
<sequence>MKKNPVLIASAAALIALGLSACSSPASGGDAAAKPSEKSTECPGGKIRMGILPYEDPEKLEPAYKVLAEALSKKLDCPVEVSITEDYAAEVLAMENDQLEIAQFGPLGFVFASQRADAIPMVSFGDAQGKPTTYTGGIWVPNDSPIKSLEDLKGHTLALGSPGSTSGDALPMSALTDAGIVDEVTADYAGGHPEALLALVNGTVDAAQINSQTLATATAKGTFDQTKFRQVWKSRDIPNDPVTVRGNLPKEFQKAVTDALLSLDTADVEKVSAFLGVKEAGPLIPVTKETYQPLFDLAKTMGLTEKDV</sequence>
<comment type="caution">
    <text evidence="4">The sequence shown here is derived from an EMBL/GenBank/DDBJ whole genome shotgun (WGS) entry which is preliminary data.</text>
</comment>
<evidence type="ECO:0000313" key="4">
    <source>
        <dbReference type="EMBL" id="RLP76439.1"/>
    </source>
</evidence>
<feature type="signal peptide" evidence="3">
    <location>
        <begin position="1"/>
        <end position="28"/>
    </location>
</feature>
<organism evidence="4 5">
    <name type="scientific">Mycetocola tolaasinivorans</name>
    <dbReference type="NCBI Taxonomy" id="76635"/>
    <lineage>
        <taxon>Bacteria</taxon>
        <taxon>Bacillati</taxon>
        <taxon>Actinomycetota</taxon>
        <taxon>Actinomycetes</taxon>
        <taxon>Micrococcales</taxon>
        <taxon>Microbacteriaceae</taxon>
        <taxon>Mycetocola</taxon>
    </lineage>
</organism>
<dbReference type="InterPro" id="IPR005770">
    <property type="entry name" value="PhnD"/>
</dbReference>